<dbReference type="OrthoDB" id="272847at2"/>
<feature type="compositionally biased region" description="Basic and acidic residues" evidence="1">
    <location>
        <begin position="1"/>
        <end position="12"/>
    </location>
</feature>
<dbReference type="EMBL" id="NIZW01000029">
    <property type="protein sequence ID" value="PHQ32296.1"/>
    <property type="molecule type" value="Genomic_DNA"/>
</dbReference>
<accession>A0A2G1VZS3</accession>
<evidence type="ECO:0000313" key="3">
    <source>
        <dbReference type="Proteomes" id="UP000225740"/>
    </source>
</evidence>
<dbReference type="AlphaFoldDB" id="A0A2G1VZS3"/>
<comment type="caution">
    <text evidence="2">The sequence shown here is derived from an EMBL/GenBank/DDBJ whole genome shotgun (WGS) entry which is preliminary data.</text>
</comment>
<dbReference type="RefSeq" id="WP_099263628.1">
    <property type="nucleotide sequence ID" value="NZ_NIZW01000029.1"/>
</dbReference>
<gene>
    <name evidence="2" type="ORF">CEE69_26480</name>
</gene>
<evidence type="ECO:0000313" key="2">
    <source>
        <dbReference type="EMBL" id="PHQ32296.1"/>
    </source>
</evidence>
<keyword evidence="3" id="KW-1185">Reference proteome</keyword>
<evidence type="ECO:0000256" key="1">
    <source>
        <dbReference type="SAM" id="MobiDB-lite"/>
    </source>
</evidence>
<feature type="region of interest" description="Disordered" evidence="1">
    <location>
        <begin position="1"/>
        <end position="24"/>
    </location>
</feature>
<organism evidence="2 3">
    <name type="scientific">Rhodopirellula bahusiensis</name>
    <dbReference type="NCBI Taxonomy" id="2014065"/>
    <lineage>
        <taxon>Bacteria</taxon>
        <taxon>Pseudomonadati</taxon>
        <taxon>Planctomycetota</taxon>
        <taxon>Planctomycetia</taxon>
        <taxon>Pirellulales</taxon>
        <taxon>Pirellulaceae</taxon>
        <taxon>Rhodopirellula</taxon>
    </lineage>
</organism>
<sequence length="185" mass="20180">MAEQRFASETESSHQVVNKKTMSRLAGKSRSPRLKWAALLVLLFAKVVVLPGCGVDPESINTIRRVALQDRNTQSDLGIGGGESTLGSVASPRAFEPPFPDRKDPFHINQSAPSIVARPTKASEYLVLGFADVGKTRAIIRFGEETQFVSKGDTIGDAEVLEVIPPRVRLKNGSFIWEASMFQSP</sequence>
<dbReference type="GeneID" id="90611447"/>
<proteinExistence type="predicted"/>
<dbReference type="Proteomes" id="UP000225740">
    <property type="component" value="Unassembled WGS sequence"/>
</dbReference>
<protein>
    <submittedName>
        <fullName evidence="2">Uncharacterized protein</fullName>
    </submittedName>
</protein>
<reference evidence="2 3" key="1">
    <citation type="submission" date="2017-06" db="EMBL/GenBank/DDBJ databases">
        <title>Description of Rhodopirellula bahusiensis sp. nov.</title>
        <authorList>
            <person name="Kizina J."/>
            <person name="Harder J."/>
        </authorList>
    </citation>
    <scope>NUCLEOTIDE SEQUENCE [LARGE SCALE GENOMIC DNA]</scope>
    <source>
        <strain evidence="2 3">SWK21</strain>
    </source>
</reference>
<name>A0A2G1VZS3_9BACT</name>